<dbReference type="Pfam" id="PF14748">
    <property type="entry name" value="P5CR_dimer"/>
    <property type="match status" value="1"/>
</dbReference>
<dbReference type="KEGG" id="dmp:FAK_13810"/>
<keyword evidence="2 4" id="KW-0521">NADP</keyword>
<feature type="binding site" evidence="6">
    <location>
        <begin position="71"/>
        <end position="74"/>
    </location>
    <ligand>
        <name>NADP(+)</name>
        <dbReference type="ChEBI" id="CHEBI:58349"/>
    </ligand>
</feature>
<reference evidence="10" key="1">
    <citation type="journal article" date="2023" name="Arch. Microbiol.">
        <title>Desulfoferula mesophilus gen. nov. sp. nov., a mesophilic sulfate-reducing bacterium isolated from a brackish lake sediment.</title>
        <authorList>
            <person name="Watanabe T."/>
            <person name="Yabe T."/>
            <person name="Tsuji J.M."/>
            <person name="Fukui M."/>
        </authorList>
    </citation>
    <scope>NUCLEOTIDE SEQUENCE [LARGE SCALE GENOMIC DNA]</scope>
    <source>
        <strain evidence="10">12FAK</strain>
    </source>
</reference>
<dbReference type="FunFam" id="1.10.3730.10:FF:000001">
    <property type="entry name" value="Pyrroline-5-carboxylate reductase"/>
    <property type="match status" value="1"/>
</dbReference>
<comment type="subcellular location">
    <subcellularLocation>
        <location evidence="4">Cytoplasm</location>
    </subcellularLocation>
</comment>
<dbReference type="PANTHER" id="PTHR11645">
    <property type="entry name" value="PYRROLINE-5-CARBOXYLATE REDUCTASE"/>
    <property type="match status" value="1"/>
</dbReference>
<feature type="domain" description="Pyrroline-5-carboxylate reductase dimerisation" evidence="8">
    <location>
        <begin position="163"/>
        <end position="267"/>
    </location>
</feature>
<evidence type="ECO:0000256" key="3">
    <source>
        <dbReference type="ARBA" id="ARBA00023002"/>
    </source>
</evidence>
<dbReference type="InterPro" id="IPR028939">
    <property type="entry name" value="P5C_Rdtase_cat_N"/>
</dbReference>
<keyword evidence="3 4" id="KW-0560">Oxidoreductase</keyword>
<dbReference type="Proteomes" id="UP001366166">
    <property type="component" value="Chromosome"/>
</dbReference>
<evidence type="ECO:0000313" key="10">
    <source>
        <dbReference type="Proteomes" id="UP001366166"/>
    </source>
</evidence>
<dbReference type="GO" id="GO:0004735">
    <property type="term" value="F:pyrroline-5-carboxylate reductase activity"/>
    <property type="evidence" value="ECO:0007669"/>
    <property type="project" value="UniProtKB-UniRule"/>
</dbReference>
<dbReference type="PIRSF" id="PIRSF000193">
    <property type="entry name" value="Pyrrol-5-carb_rd"/>
    <property type="match status" value="1"/>
</dbReference>
<keyword evidence="4" id="KW-0641">Proline biosynthesis</keyword>
<evidence type="ECO:0000256" key="6">
    <source>
        <dbReference type="PIRSR" id="PIRSR000193-1"/>
    </source>
</evidence>
<name>A0AAU9EEE3_9BACT</name>
<evidence type="ECO:0000313" key="9">
    <source>
        <dbReference type="EMBL" id="BEQ14315.1"/>
    </source>
</evidence>
<dbReference type="PANTHER" id="PTHR11645:SF0">
    <property type="entry name" value="PYRROLINE-5-CARBOXYLATE REDUCTASE 3"/>
    <property type="match status" value="1"/>
</dbReference>
<dbReference type="AlphaFoldDB" id="A0AAU9EEE3"/>
<comment type="function">
    <text evidence="4">Catalyzes the reduction of 1-pyrroline-5-carboxylate (PCA) to L-proline.</text>
</comment>
<dbReference type="Gene3D" id="3.40.50.720">
    <property type="entry name" value="NAD(P)-binding Rossmann-like Domain"/>
    <property type="match status" value="1"/>
</dbReference>
<evidence type="ECO:0000256" key="4">
    <source>
        <dbReference type="HAMAP-Rule" id="MF_01925"/>
    </source>
</evidence>
<evidence type="ECO:0000259" key="8">
    <source>
        <dbReference type="Pfam" id="PF14748"/>
    </source>
</evidence>
<dbReference type="InterPro" id="IPR000304">
    <property type="entry name" value="Pyrroline-COOH_reductase"/>
</dbReference>
<accession>A0AAU9EEE3</accession>
<evidence type="ECO:0000256" key="1">
    <source>
        <dbReference type="ARBA" id="ARBA00005525"/>
    </source>
</evidence>
<protein>
    <recommendedName>
        <fullName evidence="4 5">Pyrroline-5-carboxylate reductase</fullName>
        <shortName evidence="4">P5C reductase</shortName>
        <shortName evidence="4">P5CR</shortName>
        <ecNumber evidence="4 5">1.5.1.2</ecNumber>
    </recommendedName>
    <alternativeName>
        <fullName evidence="4">PCA reductase</fullName>
    </alternativeName>
</protein>
<dbReference type="InterPro" id="IPR029036">
    <property type="entry name" value="P5CR_dimer"/>
</dbReference>
<organism evidence="9 10">
    <name type="scientific">Desulfoferula mesophila</name>
    <dbReference type="NCBI Taxonomy" id="3058419"/>
    <lineage>
        <taxon>Bacteria</taxon>
        <taxon>Pseudomonadati</taxon>
        <taxon>Thermodesulfobacteriota</taxon>
        <taxon>Desulfarculia</taxon>
        <taxon>Desulfarculales</taxon>
        <taxon>Desulfarculaceae</taxon>
        <taxon>Desulfoferula</taxon>
    </lineage>
</organism>
<dbReference type="InterPro" id="IPR008927">
    <property type="entry name" value="6-PGluconate_DH-like_C_sf"/>
</dbReference>
<dbReference type="GO" id="GO:0055129">
    <property type="term" value="P:L-proline biosynthetic process"/>
    <property type="evidence" value="ECO:0007669"/>
    <property type="project" value="UniProtKB-UniRule"/>
</dbReference>
<evidence type="ECO:0000256" key="5">
    <source>
        <dbReference type="NCBIfam" id="TIGR00112"/>
    </source>
</evidence>
<comment type="catalytic activity">
    <reaction evidence="4">
        <text>L-proline + NADP(+) = (S)-1-pyrroline-5-carboxylate + NADPH + 2 H(+)</text>
        <dbReference type="Rhea" id="RHEA:14109"/>
        <dbReference type="ChEBI" id="CHEBI:15378"/>
        <dbReference type="ChEBI" id="CHEBI:17388"/>
        <dbReference type="ChEBI" id="CHEBI:57783"/>
        <dbReference type="ChEBI" id="CHEBI:58349"/>
        <dbReference type="ChEBI" id="CHEBI:60039"/>
        <dbReference type="EC" id="1.5.1.2"/>
    </reaction>
</comment>
<comment type="similarity">
    <text evidence="1 4">Belongs to the pyrroline-5-carboxylate reductase family.</text>
</comment>
<gene>
    <name evidence="4 9" type="primary">proC</name>
    <name evidence="9" type="ORF">FAK_13810</name>
</gene>
<dbReference type="Gene3D" id="1.10.3730.10">
    <property type="entry name" value="ProC C-terminal domain-like"/>
    <property type="match status" value="1"/>
</dbReference>
<sequence>MALKGRIGFAGCGNMGGALLKGMLSAGVAQAPQVVVAEVDAERAKQLSTDLDVATVAAPAELSDLDLLILAVKPGLVARAAQEAAQAMRPGSLVITLAAGLKLATVALALPAGQALVRAMPNTPALVGKGVTAVCADPVQDSAYLDIAREVFGAVGPVVTVEEKLMDAVTALSGSGPAYVYVMIEALADAGVCQGLDRATALTLATHTVAGAAHMVIKTGEHPGVLKDWVTSPGGTTAAGMAELERGGVRGVIYQVIEAATRRGKELDKK</sequence>
<comment type="catalytic activity">
    <reaction evidence="4">
        <text>L-proline + NAD(+) = (S)-1-pyrroline-5-carboxylate + NADH + 2 H(+)</text>
        <dbReference type="Rhea" id="RHEA:14105"/>
        <dbReference type="ChEBI" id="CHEBI:15378"/>
        <dbReference type="ChEBI" id="CHEBI:17388"/>
        <dbReference type="ChEBI" id="CHEBI:57540"/>
        <dbReference type="ChEBI" id="CHEBI:57945"/>
        <dbReference type="ChEBI" id="CHEBI:60039"/>
        <dbReference type="EC" id="1.5.1.2"/>
    </reaction>
</comment>
<dbReference type="SUPFAM" id="SSF51735">
    <property type="entry name" value="NAD(P)-binding Rossmann-fold domains"/>
    <property type="match status" value="1"/>
</dbReference>
<dbReference type="RefSeq" id="WP_338606030.1">
    <property type="nucleotide sequence ID" value="NZ_AP028679.1"/>
</dbReference>
<dbReference type="GO" id="GO:0005737">
    <property type="term" value="C:cytoplasm"/>
    <property type="evidence" value="ECO:0007669"/>
    <property type="project" value="UniProtKB-SubCell"/>
</dbReference>
<dbReference type="HAMAP" id="MF_01925">
    <property type="entry name" value="P5C_reductase"/>
    <property type="match status" value="1"/>
</dbReference>
<dbReference type="InterPro" id="IPR036291">
    <property type="entry name" value="NAD(P)-bd_dom_sf"/>
</dbReference>
<keyword evidence="4" id="KW-0963">Cytoplasm</keyword>
<keyword evidence="10" id="KW-1185">Reference proteome</keyword>
<dbReference type="SUPFAM" id="SSF48179">
    <property type="entry name" value="6-phosphogluconate dehydrogenase C-terminal domain-like"/>
    <property type="match status" value="1"/>
</dbReference>
<evidence type="ECO:0000259" key="7">
    <source>
        <dbReference type="Pfam" id="PF03807"/>
    </source>
</evidence>
<evidence type="ECO:0000256" key="2">
    <source>
        <dbReference type="ARBA" id="ARBA00022857"/>
    </source>
</evidence>
<comment type="pathway">
    <text evidence="4">Amino-acid biosynthesis; L-proline biosynthesis; L-proline from L-glutamate 5-semialdehyde: step 1/1.</text>
</comment>
<dbReference type="Pfam" id="PF03807">
    <property type="entry name" value="F420_oxidored"/>
    <property type="match status" value="1"/>
</dbReference>
<dbReference type="NCBIfam" id="TIGR00112">
    <property type="entry name" value="proC"/>
    <property type="match status" value="1"/>
</dbReference>
<dbReference type="EMBL" id="AP028679">
    <property type="protein sequence ID" value="BEQ14315.1"/>
    <property type="molecule type" value="Genomic_DNA"/>
</dbReference>
<dbReference type="EC" id="1.5.1.2" evidence="4 5"/>
<feature type="domain" description="Pyrroline-5-carboxylate reductase catalytic N-terminal" evidence="7">
    <location>
        <begin position="6"/>
        <end position="100"/>
    </location>
</feature>
<proteinExistence type="inferred from homology"/>
<keyword evidence="4" id="KW-0028">Amino-acid biosynthesis</keyword>